<dbReference type="Pfam" id="PF04199">
    <property type="entry name" value="Cyclase"/>
    <property type="match status" value="1"/>
</dbReference>
<dbReference type="InterPro" id="IPR037175">
    <property type="entry name" value="KFase_sf"/>
</dbReference>
<dbReference type="PANTHER" id="PTHR31118:SF12">
    <property type="entry name" value="CYCLASE-LIKE PROTEIN 2"/>
    <property type="match status" value="1"/>
</dbReference>
<dbReference type="GO" id="GO:0019441">
    <property type="term" value="P:L-tryptophan catabolic process to kynurenine"/>
    <property type="evidence" value="ECO:0007669"/>
    <property type="project" value="InterPro"/>
</dbReference>
<evidence type="ECO:0008006" key="3">
    <source>
        <dbReference type="Google" id="ProtNLM"/>
    </source>
</evidence>
<dbReference type="AlphaFoldDB" id="F8NRZ8"/>
<dbReference type="RefSeq" id="XP_007316533.1">
    <property type="nucleotide sequence ID" value="XM_007316471.1"/>
</dbReference>
<dbReference type="KEGG" id="sla:SERLADRAFT_463346"/>
<dbReference type="GeneID" id="18818538"/>
<proteinExistence type="inferred from homology"/>
<accession>F8NRZ8</accession>
<gene>
    <name evidence="2" type="ORF">SERLADRAFT_463346</name>
</gene>
<protein>
    <recommendedName>
        <fullName evidence="3">Cyclase</fullName>
    </recommendedName>
</protein>
<name>F8NRZ8_SERL9</name>
<dbReference type="GO" id="GO:0004061">
    <property type="term" value="F:arylformamidase activity"/>
    <property type="evidence" value="ECO:0007669"/>
    <property type="project" value="InterPro"/>
</dbReference>
<dbReference type="OrthoDB" id="7108654at2759"/>
<dbReference type="SUPFAM" id="SSF102198">
    <property type="entry name" value="Putative cyclase"/>
    <property type="match status" value="1"/>
</dbReference>
<comment type="similarity">
    <text evidence="1">Belongs to the Cyclase 1 superfamily.</text>
</comment>
<dbReference type="EMBL" id="GL945432">
    <property type="protein sequence ID" value="EGO26360.1"/>
    <property type="molecule type" value="Genomic_DNA"/>
</dbReference>
<dbReference type="Gene3D" id="3.50.30.50">
    <property type="entry name" value="Putative cyclase"/>
    <property type="match status" value="1"/>
</dbReference>
<evidence type="ECO:0000313" key="2">
    <source>
        <dbReference type="EMBL" id="EGO26360.1"/>
    </source>
</evidence>
<dbReference type="Proteomes" id="UP000008064">
    <property type="component" value="Unassembled WGS sequence"/>
</dbReference>
<sequence length="276" mass="30150">MLENKDEVVVRMPSLRTTSHISPLIPIPDIVNIVSICLGERTSNSILPLLVVHFRDMLDLTHLLSTSTPVPVFDGHPTYSASPISCLPHDASNVHALSLGSHTGTHIDAPWHFIEGGKTIDQLDLRTLVGRALVLDVRGKKAHEKIVWEDIEKWEDVMHEGVIVLICTGWSRYWGKSNYGDHPYLDTSAAEKIVGKGVRVIGCDTMSPDEVGTDNPTHGVHRIVLGAGGVIAENLCNLEQVLELIEPVVSLLPLRLERCDGSPIRAVAWSSAQGPV</sequence>
<organism>
    <name type="scientific">Serpula lacrymans var. lacrymans (strain S7.9)</name>
    <name type="common">Dry rot fungus</name>
    <dbReference type="NCBI Taxonomy" id="578457"/>
    <lineage>
        <taxon>Eukaryota</taxon>
        <taxon>Fungi</taxon>
        <taxon>Dikarya</taxon>
        <taxon>Basidiomycota</taxon>
        <taxon>Agaricomycotina</taxon>
        <taxon>Agaricomycetes</taxon>
        <taxon>Agaricomycetidae</taxon>
        <taxon>Boletales</taxon>
        <taxon>Coniophorineae</taxon>
        <taxon>Serpulaceae</taxon>
        <taxon>Serpula</taxon>
    </lineage>
</organism>
<evidence type="ECO:0000256" key="1">
    <source>
        <dbReference type="ARBA" id="ARBA00007865"/>
    </source>
</evidence>
<dbReference type="InterPro" id="IPR007325">
    <property type="entry name" value="KFase/CYL"/>
</dbReference>
<dbReference type="PANTHER" id="PTHR31118">
    <property type="entry name" value="CYCLASE-LIKE PROTEIN 2"/>
    <property type="match status" value="1"/>
</dbReference>
<dbReference type="HOGENOM" id="CLU_030671_3_2_1"/>
<reference evidence="2" key="1">
    <citation type="submission" date="2011-04" db="EMBL/GenBank/DDBJ databases">
        <title>Evolution of plant cell wall degrading machinery underlies the functional diversity of forest fungi.</title>
        <authorList>
            <consortium name="US DOE Joint Genome Institute (JGI-PGF)"/>
            <person name="Eastwood D.C."/>
            <person name="Floudas D."/>
            <person name="Binder M."/>
            <person name="Majcherczyk A."/>
            <person name="Schneider P."/>
            <person name="Aerts A."/>
            <person name="Asiegbu F.O."/>
            <person name="Baker S.E."/>
            <person name="Barry K."/>
            <person name="Bendiksby M."/>
            <person name="Blumentritt M."/>
            <person name="Coutinho P.M."/>
            <person name="Cullen D."/>
            <person name="Cullen D."/>
            <person name="Gathman A."/>
            <person name="Goodell B."/>
            <person name="Henrissat B."/>
            <person name="Ihrmark K."/>
            <person name="Kauserud H."/>
            <person name="Kohler A."/>
            <person name="LaButti K."/>
            <person name="Lapidus A."/>
            <person name="Lavin J.L."/>
            <person name="Lee Y.-H."/>
            <person name="Lindquist E."/>
            <person name="Lilly W."/>
            <person name="Lucas S."/>
            <person name="Morin E."/>
            <person name="Murat C."/>
            <person name="Oguiza J.A."/>
            <person name="Park J."/>
            <person name="Pisabarro A.G."/>
            <person name="Riley R."/>
            <person name="Rosling A."/>
            <person name="Salamov A."/>
            <person name="Schmidt O."/>
            <person name="Schmutz J."/>
            <person name="Skrede I."/>
            <person name="Stenlid J."/>
            <person name="Wiebenga A."/>
            <person name="Xie X."/>
            <person name="Kues U."/>
            <person name="Hibbett D.S."/>
            <person name="Hoffmeister D."/>
            <person name="Hogberg N."/>
            <person name="Martin F."/>
            <person name="Grigoriev I.V."/>
            <person name="Watkinson S.C."/>
        </authorList>
    </citation>
    <scope>NUCLEOTIDE SEQUENCE</scope>
    <source>
        <strain evidence="2">S7.9</strain>
    </source>
</reference>